<dbReference type="Proteomes" id="UP000596742">
    <property type="component" value="Unassembled WGS sequence"/>
</dbReference>
<protein>
    <submittedName>
        <fullName evidence="1">Uncharacterized protein</fullName>
    </submittedName>
</protein>
<accession>A0A8B6D4P4</accession>
<evidence type="ECO:0000313" key="1">
    <source>
        <dbReference type="EMBL" id="VDI15104.1"/>
    </source>
</evidence>
<dbReference type="OrthoDB" id="6159404at2759"/>
<gene>
    <name evidence="1" type="ORF">MGAL_10B025812</name>
</gene>
<organism evidence="1 2">
    <name type="scientific">Mytilus galloprovincialis</name>
    <name type="common">Mediterranean mussel</name>
    <dbReference type="NCBI Taxonomy" id="29158"/>
    <lineage>
        <taxon>Eukaryota</taxon>
        <taxon>Metazoa</taxon>
        <taxon>Spiralia</taxon>
        <taxon>Lophotrochozoa</taxon>
        <taxon>Mollusca</taxon>
        <taxon>Bivalvia</taxon>
        <taxon>Autobranchia</taxon>
        <taxon>Pteriomorphia</taxon>
        <taxon>Mytilida</taxon>
        <taxon>Mytiloidea</taxon>
        <taxon>Mytilidae</taxon>
        <taxon>Mytilinae</taxon>
        <taxon>Mytilus</taxon>
    </lineage>
</organism>
<dbReference type="AlphaFoldDB" id="A0A8B6D4P4"/>
<reference evidence="1" key="1">
    <citation type="submission" date="2018-11" db="EMBL/GenBank/DDBJ databases">
        <authorList>
            <person name="Alioto T."/>
            <person name="Alioto T."/>
        </authorList>
    </citation>
    <scope>NUCLEOTIDE SEQUENCE</scope>
</reference>
<dbReference type="EMBL" id="UYJE01002949">
    <property type="protein sequence ID" value="VDI15104.1"/>
    <property type="molecule type" value="Genomic_DNA"/>
</dbReference>
<keyword evidence="2" id="KW-1185">Reference proteome</keyword>
<name>A0A8B6D4P4_MYTGA</name>
<comment type="caution">
    <text evidence="1">The sequence shown here is derived from an EMBL/GenBank/DDBJ whole genome shotgun (WGS) entry which is preliminary data.</text>
</comment>
<sequence length="426" mass="49377">MSIQIWCMIYSTISVAFGNPNVEFKSNDVDRLFQQLETYGKTELTDYKNIHKDQSNMKFVQQYLTVAVLSEQEVKDPKNWADQLPDWLKRDNSRLRVIFNRKIGKDVFHTNPKIPLHGEISFLYLDSNIDEMLNSFKAKQKESFPFVFVFSFYIPCANIKNIEYSCSEELAHHAVLHKNDYQMVVGWSHHFVEKSAKTDVGRSKNYMSLGGIQQFEKENGIFQKQSTSELFHPTEIIIQALYFKCLNSLISEDCCVIDSFTDSEDKNNRKRGILAYYINSMYHTCTQESKWKGPLTQLRLAPLSKCTENYINKNTGSACKTCSSHRTKHLLETCSLYSQAYATHIGKPFNVQDPYNPEWVLGPVSWSDLYKGCNFDVTQNSPMYCFMPGVSMKSLCTKMGDDYKNLPDKYKSKIQQIRQQQAPHFD</sequence>
<proteinExistence type="predicted"/>
<evidence type="ECO:0000313" key="2">
    <source>
        <dbReference type="Proteomes" id="UP000596742"/>
    </source>
</evidence>